<dbReference type="eggNOG" id="COG4330">
    <property type="taxonomic scope" value="Bacteria"/>
</dbReference>
<dbReference type="STRING" id="1423734.FC83_GL001285"/>
<feature type="transmembrane region" description="Helical" evidence="1">
    <location>
        <begin position="191"/>
        <end position="211"/>
    </location>
</feature>
<name>X0PSK0_9LACO</name>
<feature type="transmembrane region" description="Helical" evidence="1">
    <location>
        <begin position="103"/>
        <end position="125"/>
    </location>
</feature>
<organism evidence="2 3">
    <name type="scientific">Agrilactobacillus composti DSM 18527 = JCM 14202</name>
    <dbReference type="NCBI Taxonomy" id="1423734"/>
    <lineage>
        <taxon>Bacteria</taxon>
        <taxon>Bacillati</taxon>
        <taxon>Bacillota</taxon>
        <taxon>Bacilli</taxon>
        <taxon>Lactobacillales</taxon>
        <taxon>Lactobacillaceae</taxon>
        <taxon>Agrilactobacillus</taxon>
    </lineage>
</organism>
<keyword evidence="3" id="KW-1185">Reference proteome</keyword>
<keyword evidence="1" id="KW-0472">Membrane</keyword>
<dbReference type="Pfam" id="PF07099">
    <property type="entry name" value="DUF1361"/>
    <property type="match status" value="1"/>
</dbReference>
<sequence>MKKTQLQWLIRLAYGFFLLFAFFFITEPFDFIFLNTLLAYIPIELGFHLGNGHPKHNGLFLIISILWLLFYPNNPYLITDLFHLSLLHPYNPVTLLIRESPHLWLYFAYLVGIALVSTIIGFATLKNVAHQIAQRFFKASLKARFIVLELILFLTSIGIYIGRFLRIHTVYLLDPKAILKPIANMWQLNSWLFFLTIFILCNCIYLSIYIFGKLTDNSTDN</sequence>
<dbReference type="InterPro" id="IPR009793">
    <property type="entry name" value="DUF1361"/>
</dbReference>
<gene>
    <name evidence="2" type="ORF">FC83_GL001285</name>
</gene>
<dbReference type="EMBL" id="AZGA01000016">
    <property type="protein sequence ID" value="KRM35157.1"/>
    <property type="molecule type" value="Genomic_DNA"/>
</dbReference>
<evidence type="ECO:0000313" key="3">
    <source>
        <dbReference type="Proteomes" id="UP000051236"/>
    </source>
</evidence>
<proteinExistence type="predicted"/>
<feature type="transmembrane region" description="Helical" evidence="1">
    <location>
        <begin position="31"/>
        <end position="47"/>
    </location>
</feature>
<accession>X0PSK0</accession>
<evidence type="ECO:0000256" key="1">
    <source>
        <dbReference type="SAM" id="Phobius"/>
    </source>
</evidence>
<feature type="transmembrane region" description="Helical" evidence="1">
    <location>
        <begin position="9"/>
        <end position="25"/>
    </location>
</feature>
<dbReference type="RefSeq" id="WP_052004677.1">
    <property type="nucleotide sequence ID" value="NZ_AZGA01000016.1"/>
</dbReference>
<protein>
    <submittedName>
        <fullName evidence="2">Uncharacterized protein</fullName>
    </submittedName>
</protein>
<dbReference type="PATRIC" id="fig|1423734.3.peg.1298"/>
<dbReference type="Proteomes" id="UP000051236">
    <property type="component" value="Unassembled WGS sequence"/>
</dbReference>
<evidence type="ECO:0000313" key="2">
    <source>
        <dbReference type="EMBL" id="KRM35157.1"/>
    </source>
</evidence>
<comment type="caution">
    <text evidence="2">The sequence shown here is derived from an EMBL/GenBank/DDBJ whole genome shotgun (WGS) entry which is preliminary data.</text>
</comment>
<feature type="transmembrane region" description="Helical" evidence="1">
    <location>
        <begin position="145"/>
        <end position="165"/>
    </location>
</feature>
<keyword evidence="1" id="KW-1133">Transmembrane helix</keyword>
<feature type="transmembrane region" description="Helical" evidence="1">
    <location>
        <begin position="59"/>
        <end position="78"/>
    </location>
</feature>
<dbReference type="AlphaFoldDB" id="X0PSK0"/>
<dbReference type="OrthoDB" id="4540541at2"/>
<reference evidence="2 3" key="1">
    <citation type="journal article" date="2015" name="Genome Announc.">
        <title>Expanding the biotechnology potential of lactobacilli through comparative genomics of 213 strains and associated genera.</title>
        <authorList>
            <person name="Sun Z."/>
            <person name="Harris H.M."/>
            <person name="McCann A."/>
            <person name="Guo C."/>
            <person name="Argimon S."/>
            <person name="Zhang W."/>
            <person name="Yang X."/>
            <person name="Jeffery I.B."/>
            <person name="Cooney J.C."/>
            <person name="Kagawa T.F."/>
            <person name="Liu W."/>
            <person name="Song Y."/>
            <person name="Salvetti E."/>
            <person name="Wrobel A."/>
            <person name="Rasinkangas P."/>
            <person name="Parkhill J."/>
            <person name="Rea M.C."/>
            <person name="O'Sullivan O."/>
            <person name="Ritari J."/>
            <person name="Douillard F.P."/>
            <person name="Paul Ross R."/>
            <person name="Yang R."/>
            <person name="Briner A.E."/>
            <person name="Felis G.E."/>
            <person name="de Vos W.M."/>
            <person name="Barrangou R."/>
            <person name="Klaenhammer T.R."/>
            <person name="Caufield P.W."/>
            <person name="Cui Y."/>
            <person name="Zhang H."/>
            <person name="O'Toole P.W."/>
        </authorList>
    </citation>
    <scope>NUCLEOTIDE SEQUENCE [LARGE SCALE GENOMIC DNA]</scope>
    <source>
        <strain evidence="2 3">DSM 18527</strain>
    </source>
</reference>
<keyword evidence="1" id="KW-0812">Transmembrane</keyword>